<keyword evidence="2" id="KW-0732">Signal</keyword>
<accession>A0A4V2S5J1</accession>
<feature type="chain" id="PRO_5020288611" evidence="2">
    <location>
        <begin position="23"/>
        <end position="573"/>
    </location>
</feature>
<proteinExistence type="predicted"/>
<dbReference type="Gene3D" id="2.130.10.10">
    <property type="entry name" value="YVTN repeat-like/Quinoprotein amine dehydrogenase"/>
    <property type="match status" value="1"/>
</dbReference>
<evidence type="ECO:0000313" key="4">
    <source>
        <dbReference type="Proteomes" id="UP000295680"/>
    </source>
</evidence>
<dbReference type="RefSeq" id="WP_132124236.1">
    <property type="nucleotide sequence ID" value="NZ_SLWS01000012.1"/>
</dbReference>
<organism evidence="3 4">
    <name type="scientific">Actinocrispum wychmicini</name>
    <dbReference type="NCBI Taxonomy" id="1213861"/>
    <lineage>
        <taxon>Bacteria</taxon>
        <taxon>Bacillati</taxon>
        <taxon>Actinomycetota</taxon>
        <taxon>Actinomycetes</taxon>
        <taxon>Pseudonocardiales</taxon>
        <taxon>Pseudonocardiaceae</taxon>
        <taxon>Actinocrispum</taxon>
    </lineage>
</organism>
<name>A0A4V2S5J1_9PSEU</name>
<feature type="compositionally biased region" description="Pro residues" evidence="1">
    <location>
        <begin position="272"/>
        <end position="289"/>
    </location>
</feature>
<gene>
    <name evidence="3" type="ORF">EV192_11221</name>
</gene>
<dbReference type="InterPro" id="IPR011047">
    <property type="entry name" value="Quinoprotein_ADH-like_sf"/>
</dbReference>
<keyword evidence="4" id="KW-1185">Reference proteome</keyword>
<dbReference type="InterPro" id="IPR015943">
    <property type="entry name" value="WD40/YVTN_repeat-like_dom_sf"/>
</dbReference>
<comment type="caution">
    <text evidence="3">The sequence shown here is derived from an EMBL/GenBank/DDBJ whole genome shotgun (WGS) entry which is preliminary data.</text>
</comment>
<feature type="signal peptide" evidence="2">
    <location>
        <begin position="1"/>
        <end position="22"/>
    </location>
</feature>
<feature type="region of interest" description="Disordered" evidence="1">
    <location>
        <begin position="270"/>
        <end position="298"/>
    </location>
</feature>
<protein>
    <submittedName>
        <fullName evidence="3">Uncharacterized protein</fullName>
    </submittedName>
</protein>
<reference evidence="3 4" key="1">
    <citation type="submission" date="2019-03" db="EMBL/GenBank/DDBJ databases">
        <title>Genomic Encyclopedia of Type Strains, Phase IV (KMG-IV): sequencing the most valuable type-strain genomes for metagenomic binning, comparative biology and taxonomic classification.</title>
        <authorList>
            <person name="Goeker M."/>
        </authorList>
    </citation>
    <scope>NUCLEOTIDE SEQUENCE [LARGE SCALE GENOMIC DNA]</scope>
    <source>
        <strain evidence="3 4">DSM 45934</strain>
    </source>
</reference>
<dbReference type="SUPFAM" id="SSF50998">
    <property type="entry name" value="Quinoprotein alcohol dehydrogenase-like"/>
    <property type="match status" value="1"/>
</dbReference>
<dbReference type="OrthoDB" id="3274287at2"/>
<dbReference type="EMBL" id="SLWS01000012">
    <property type="protein sequence ID" value="TCO52290.1"/>
    <property type="molecule type" value="Genomic_DNA"/>
</dbReference>
<evidence type="ECO:0000256" key="1">
    <source>
        <dbReference type="SAM" id="MobiDB-lite"/>
    </source>
</evidence>
<evidence type="ECO:0000256" key="2">
    <source>
        <dbReference type="SAM" id="SignalP"/>
    </source>
</evidence>
<dbReference type="Proteomes" id="UP000295680">
    <property type="component" value="Unassembled WGS sequence"/>
</dbReference>
<dbReference type="AlphaFoldDB" id="A0A4V2S5J1"/>
<evidence type="ECO:0000313" key="3">
    <source>
        <dbReference type="EMBL" id="TCO52290.1"/>
    </source>
</evidence>
<sequence length="573" mass="61980">MRLRIGLALAAAVLMVGGTATAASADDWSGGCDWTQWGQSAAHNGRTCARGQHDLRLLSRFVVDPFADQENTENGGISVHYPVPLVDTAGNVFALKKGGSYVSCDPPGSGTPEPCGMDPANLNRMTWSLQAYHWRHDQLVPTWTFTSDWKPTQMFFEAMVQSAMTDDSVYVPGAGGTVFQLAKDSGRVIRRINPLGDTVDPQAFVAGGLTLDAHGTLFYNVIRKEGTDTHSWLVRVTRNRTSMVDYRTLIPSAPQPTDLCYQTFQVVAAQRPLPPPPQPDGSPTLPPQRPCGSQRAGVGVAPAIGPDGTIVTVTRASGNALDGYGYLVALNPDLSLKWASSLRGLLNDGCGVLTPYGNGFFDCRPGTALGVDPLTNMPPAAGVSDQSSASPVILPDGTVLYGAHTFYNGFRGHLMKFDGKGRFQTYFDFGWDITPAVYRHDGTYSIVIKDNHYRTEGPFDLTRLSPNLTKEWSYTNTETRTCQRAPDGTVTCVDDGQHPNGFEWCVSAPAVDRDGNVYGLAEDGNLYVVDPQGHAREKVFLSKTVAAAYSPVSLDTRGRVYAQNNGELYVLGR</sequence>